<dbReference type="InterPro" id="IPR009057">
    <property type="entry name" value="Homeodomain-like_sf"/>
</dbReference>
<dbReference type="GO" id="GO:0003700">
    <property type="term" value="F:DNA-binding transcription factor activity"/>
    <property type="evidence" value="ECO:0007669"/>
    <property type="project" value="InterPro"/>
</dbReference>
<evidence type="ECO:0000256" key="2">
    <source>
        <dbReference type="ARBA" id="ARBA00023163"/>
    </source>
</evidence>
<evidence type="ECO:0000259" key="3">
    <source>
        <dbReference type="PROSITE" id="PS01124"/>
    </source>
</evidence>
<dbReference type="PANTHER" id="PTHR47893:SF1">
    <property type="entry name" value="REGULATORY PROTEIN PCHR"/>
    <property type="match status" value="1"/>
</dbReference>
<gene>
    <name evidence="4" type="ORF">DNX69_24235</name>
</gene>
<comment type="caution">
    <text evidence="4">The sequence shown here is derived from an EMBL/GenBank/DDBJ whole genome shotgun (WGS) entry which is preliminary data.</text>
</comment>
<dbReference type="AlphaFoldDB" id="A0A323UAH0"/>
<proteinExistence type="predicted"/>
<sequence>MTLEHRWTGAISQLDLASGVLRQPDGDWVDEQLHHGTKVVVVLRGAMRARIDGCGGEFRIAGPTVCVIRSPADACGRQMVSADEPLHYVMVKAGCEPGSKPDPARDPLTSLLSTDRPSLQHIAAPRALQALCTQLEVCPFVGAARELFLSAKALEILAWACEAVETTSAVETLRPSLADIERLKKARALLLERLGAPPKLPALAAAVGLNTRKLTDGFQAAFGTTVNDFLQDARLKEAYRLLSSGATNVSEAAHRVGYTPAYFSAVFRKRFGISPRDLL</sequence>
<dbReference type="OrthoDB" id="6670788at2"/>
<dbReference type="InterPro" id="IPR018060">
    <property type="entry name" value="HTH_AraC"/>
</dbReference>
<dbReference type="Pfam" id="PF12833">
    <property type="entry name" value="HTH_18"/>
    <property type="match status" value="1"/>
</dbReference>
<dbReference type="Gene3D" id="1.10.10.60">
    <property type="entry name" value="Homeodomain-like"/>
    <property type="match status" value="2"/>
</dbReference>
<dbReference type="EMBL" id="QKQS01000038">
    <property type="protein sequence ID" value="PZA09219.1"/>
    <property type="molecule type" value="Genomic_DNA"/>
</dbReference>
<evidence type="ECO:0000313" key="4">
    <source>
        <dbReference type="EMBL" id="PZA09219.1"/>
    </source>
</evidence>
<dbReference type="PANTHER" id="PTHR47893">
    <property type="entry name" value="REGULATORY PROTEIN PCHR"/>
    <property type="match status" value="1"/>
</dbReference>
<feature type="domain" description="HTH araC/xylS-type" evidence="3">
    <location>
        <begin position="184"/>
        <end position="279"/>
    </location>
</feature>
<accession>A0A323UAH0</accession>
<organism evidence="4 5">
    <name type="scientific">Rhodopseudomonas palustris</name>
    <dbReference type="NCBI Taxonomy" id="1076"/>
    <lineage>
        <taxon>Bacteria</taxon>
        <taxon>Pseudomonadati</taxon>
        <taxon>Pseudomonadota</taxon>
        <taxon>Alphaproteobacteria</taxon>
        <taxon>Hyphomicrobiales</taxon>
        <taxon>Nitrobacteraceae</taxon>
        <taxon>Rhodopseudomonas</taxon>
    </lineage>
</organism>
<keyword evidence="1" id="KW-0805">Transcription regulation</keyword>
<dbReference type="InterPro" id="IPR053142">
    <property type="entry name" value="PchR_regulatory_protein"/>
</dbReference>
<name>A0A323UAH0_RHOPL</name>
<protein>
    <submittedName>
        <fullName evidence="4">AraC family transcriptional regulator</fullName>
    </submittedName>
</protein>
<reference evidence="4 5" key="1">
    <citation type="submission" date="2018-06" db="EMBL/GenBank/DDBJ databases">
        <title>Draft Whole-Genome Sequence of the purple photosynthetic bacterium Rhodospeudomonas palustris XCP.</title>
        <authorList>
            <person name="Rayyan A."/>
            <person name="Meyer T.E."/>
            <person name="Kyndt J.A."/>
        </authorList>
    </citation>
    <scope>NUCLEOTIDE SEQUENCE [LARGE SCALE GENOMIC DNA]</scope>
    <source>
        <strain evidence="4 5">XCP</strain>
    </source>
</reference>
<evidence type="ECO:0000313" key="5">
    <source>
        <dbReference type="Proteomes" id="UP000248134"/>
    </source>
</evidence>
<evidence type="ECO:0000256" key="1">
    <source>
        <dbReference type="ARBA" id="ARBA00023015"/>
    </source>
</evidence>
<keyword evidence="2" id="KW-0804">Transcription</keyword>
<dbReference type="GO" id="GO:0043565">
    <property type="term" value="F:sequence-specific DNA binding"/>
    <property type="evidence" value="ECO:0007669"/>
    <property type="project" value="InterPro"/>
</dbReference>
<dbReference type="SUPFAM" id="SSF46689">
    <property type="entry name" value="Homeodomain-like"/>
    <property type="match status" value="2"/>
</dbReference>
<dbReference type="PROSITE" id="PS01124">
    <property type="entry name" value="HTH_ARAC_FAMILY_2"/>
    <property type="match status" value="1"/>
</dbReference>
<dbReference type="RefSeq" id="WP_110788566.1">
    <property type="nucleotide sequence ID" value="NZ_QKQS01000038.1"/>
</dbReference>
<dbReference type="Proteomes" id="UP000248134">
    <property type="component" value="Unassembled WGS sequence"/>
</dbReference>
<dbReference type="SMART" id="SM00342">
    <property type="entry name" value="HTH_ARAC"/>
    <property type="match status" value="1"/>
</dbReference>